<dbReference type="RefSeq" id="WP_221430391.1">
    <property type="nucleotide sequence ID" value="NZ_CP081294.1"/>
</dbReference>
<keyword evidence="3" id="KW-0482">Metalloprotease</keyword>
<accession>A0ABX9A055</accession>
<dbReference type="Pfam" id="PF02517">
    <property type="entry name" value="Rce1-like"/>
    <property type="match status" value="1"/>
</dbReference>
<evidence type="ECO:0000313" key="3">
    <source>
        <dbReference type="EMBL" id="QZD94646.1"/>
    </source>
</evidence>
<dbReference type="PANTHER" id="PTHR36435:SF1">
    <property type="entry name" value="CAAX AMINO TERMINAL PROTEASE FAMILY PROTEIN"/>
    <property type="match status" value="1"/>
</dbReference>
<keyword evidence="1" id="KW-0472">Membrane</keyword>
<dbReference type="Proteomes" id="UP000824321">
    <property type="component" value="Chromosome"/>
</dbReference>
<evidence type="ECO:0000259" key="2">
    <source>
        <dbReference type="Pfam" id="PF02517"/>
    </source>
</evidence>
<dbReference type="GO" id="GO:0008237">
    <property type="term" value="F:metallopeptidase activity"/>
    <property type="evidence" value="ECO:0007669"/>
    <property type="project" value="UniProtKB-KW"/>
</dbReference>
<name>A0ABX9A055_9SPHN</name>
<feature type="transmembrane region" description="Helical" evidence="1">
    <location>
        <begin position="56"/>
        <end position="75"/>
    </location>
</feature>
<feature type="transmembrane region" description="Helical" evidence="1">
    <location>
        <begin position="138"/>
        <end position="158"/>
    </location>
</feature>
<feature type="domain" description="CAAX prenyl protease 2/Lysostaphin resistance protein A-like" evidence="2">
    <location>
        <begin position="142"/>
        <end position="236"/>
    </location>
</feature>
<reference evidence="3 4" key="1">
    <citation type="submission" date="2021-08" db="EMBL/GenBank/DDBJ databases">
        <title>Comparative Genomics Analysis of the Genus Qipengyuania Reveals Extensive Genetic Diversity and Metabolic Versatility, Including the Description of Fifteen Novel Species.</title>
        <authorList>
            <person name="Liu Y."/>
        </authorList>
    </citation>
    <scope>NUCLEOTIDE SEQUENCE [LARGE SCALE GENOMIC DNA]</scope>
    <source>
        <strain evidence="3 4">1NDH1</strain>
    </source>
</reference>
<dbReference type="EMBL" id="CP081294">
    <property type="protein sequence ID" value="QZD94646.1"/>
    <property type="molecule type" value="Genomic_DNA"/>
</dbReference>
<feature type="transmembrane region" description="Helical" evidence="1">
    <location>
        <begin position="170"/>
        <end position="190"/>
    </location>
</feature>
<feature type="transmembrane region" description="Helical" evidence="1">
    <location>
        <begin position="196"/>
        <end position="216"/>
    </location>
</feature>
<proteinExistence type="predicted"/>
<feature type="transmembrane region" description="Helical" evidence="1">
    <location>
        <begin position="223"/>
        <end position="243"/>
    </location>
</feature>
<feature type="transmembrane region" description="Helical" evidence="1">
    <location>
        <begin position="29"/>
        <end position="50"/>
    </location>
</feature>
<keyword evidence="1" id="KW-0812">Transmembrane</keyword>
<evidence type="ECO:0000313" key="4">
    <source>
        <dbReference type="Proteomes" id="UP000824321"/>
    </source>
</evidence>
<sequence length="252" mass="27201">MTSSDLKNTEEQVPSTGGARQLGWGRFTLQFLTVVIAYFMAGIPAIAIWGETSTGAAVSVATSMAGGLFVSWLWLRADGALGEAWNLRTPQSWPKTLLWAVIATIAIVIWFTVGAMLVEAAGFGLPDVEQVIGWATESHFAFLMWIVLVALFAAGLGEELLWRGFLMDRLFRLPGLAGKMWPVILIQAALFGLPHLYQGFGGVIITGVVGIGFGWLRIRFGGNLWACVLAHMAVDVLMLSLAYSEKLGLIAA</sequence>
<keyword evidence="3" id="KW-0378">Hydrolase</keyword>
<protein>
    <submittedName>
        <fullName evidence="3">CPBP family intramembrane metalloprotease</fullName>
    </submittedName>
</protein>
<evidence type="ECO:0000256" key="1">
    <source>
        <dbReference type="SAM" id="Phobius"/>
    </source>
</evidence>
<keyword evidence="1" id="KW-1133">Transmembrane helix</keyword>
<organism evidence="3 4">
    <name type="scientific">Qipengyuania gelatinilytica</name>
    <dbReference type="NCBI Taxonomy" id="2867231"/>
    <lineage>
        <taxon>Bacteria</taxon>
        <taxon>Pseudomonadati</taxon>
        <taxon>Pseudomonadota</taxon>
        <taxon>Alphaproteobacteria</taxon>
        <taxon>Sphingomonadales</taxon>
        <taxon>Erythrobacteraceae</taxon>
        <taxon>Qipengyuania</taxon>
    </lineage>
</organism>
<feature type="transmembrane region" description="Helical" evidence="1">
    <location>
        <begin position="96"/>
        <end position="118"/>
    </location>
</feature>
<dbReference type="InterPro" id="IPR052710">
    <property type="entry name" value="CAAX_protease"/>
</dbReference>
<dbReference type="PANTHER" id="PTHR36435">
    <property type="entry name" value="SLR1288 PROTEIN"/>
    <property type="match status" value="1"/>
</dbReference>
<keyword evidence="4" id="KW-1185">Reference proteome</keyword>
<keyword evidence="3" id="KW-0645">Protease</keyword>
<dbReference type="InterPro" id="IPR003675">
    <property type="entry name" value="Rce1/LyrA-like_dom"/>
</dbReference>
<gene>
    <name evidence="3" type="ORF">K3136_11180</name>
</gene>